<organism evidence="1 2">
    <name type="scientific">Auriscalpium vulgare</name>
    <dbReference type="NCBI Taxonomy" id="40419"/>
    <lineage>
        <taxon>Eukaryota</taxon>
        <taxon>Fungi</taxon>
        <taxon>Dikarya</taxon>
        <taxon>Basidiomycota</taxon>
        <taxon>Agaricomycotina</taxon>
        <taxon>Agaricomycetes</taxon>
        <taxon>Russulales</taxon>
        <taxon>Auriscalpiaceae</taxon>
        <taxon>Auriscalpium</taxon>
    </lineage>
</organism>
<reference evidence="1" key="2">
    <citation type="journal article" date="2022" name="New Phytol.">
        <title>Evolutionary transition to the ectomycorrhizal habit in the genomes of a hyperdiverse lineage of mushroom-forming fungi.</title>
        <authorList>
            <person name="Looney B."/>
            <person name="Miyauchi S."/>
            <person name="Morin E."/>
            <person name="Drula E."/>
            <person name="Courty P.E."/>
            <person name="Kohler A."/>
            <person name="Kuo A."/>
            <person name="LaButti K."/>
            <person name="Pangilinan J."/>
            <person name="Lipzen A."/>
            <person name="Riley R."/>
            <person name="Andreopoulos W."/>
            <person name="He G."/>
            <person name="Johnson J."/>
            <person name="Nolan M."/>
            <person name="Tritt A."/>
            <person name="Barry K.W."/>
            <person name="Grigoriev I.V."/>
            <person name="Nagy L.G."/>
            <person name="Hibbett D."/>
            <person name="Henrissat B."/>
            <person name="Matheny P.B."/>
            <person name="Labbe J."/>
            <person name="Martin F.M."/>
        </authorList>
    </citation>
    <scope>NUCLEOTIDE SEQUENCE</scope>
    <source>
        <strain evidence="1">FP105234-sp</strain>
    </source>
</reference>
<evidence type="ECO:0000313" key="2">
    <source>
        <dbReference type="Proteomes" id="UP000814033"/>
    </source>
</evidence>
<gene>
    <name evidence="1" type="ORF">FA95DRAFT_1572025</name>
</gene>
<keyword evidence="2" id="KW-1185">Reference proteome</keyword>
<accession>A0ACB8RVY0</accession>
<comment type="caution">
    <text evidence="1">The sequence shown here is derived from an EMBL/GenBank/DDBJ whole genome shotgun (WGS) entry which is preliminary data.</text>
</comment>
<name>A0ACB8RVY0_9AGAM</name>
<sequence length="1346" mass="140635">MAPVSPNAAESALVSAIFTKNDPQNFGVITGDLAVSIFGGSKLSPIVLGEIWSLSDSDNQGFLTREGVTVAVRLIGWAQHGEKVTDNLINKPSPPATIEGYSTAAAPRGAVSPAPKSPAPLAPPPLTAADKAKFARLFQSCGPINGWLSGEKARDVFVKSKLPVDKLSQIWNLSDTQNRGSLDVVDFTIAMYLIQASMSGQLSFVPTSLPPGLYEQAAGTTVSAFSTGGIATHATGGSAISPNVTGAFPSRAPLQPQYTGQPLQPQYTGQALAHQYTGQPLQPQTTGTGPRQPPLVPPRAAPVVPPFPLAQQPALKWDVTPAEKTSADNFFSTLDTQNRGYIEGEVAVPFMLQSKLPEEVLAQVWDLADLHNDGRLTKDGFAVAMHLIQGKLAGKEVPATLPPTLIPPSMRASNAPGAFSSPFQVQQPPPASEALRDLLWDDTPPPSATAPKTQSPPLQPQQTGPQGPFSTQTGSFSGSVFNTSSLPSAPAPAPTFSSAPAPPQAVRDPFGASVSSKNLLDDDEESSSTSPPIHDRSAEVGNLQIQLHSTNRSLETTTNERQNVEERVGDQAAQLATLQTQLSSAKAAYETETRLLAALRERFSKQSSDIQKTREELIRAESDLSAARLEKSEVEHHVLHDKEEVRDLQRKMTETGTTIEQVKAEIEKAKRDAKQQKGLLAIAKKQLAAREAERAKVDKELLDATLQGQETVKEREAAEAELAAEVASTLVKGGQLEPSLSADSLSLAAAQPLPTSPGSPSSLAGSVSAAKTNNPFERLTMSHTGSSTRSQSPFLPFNNASVPTPTAAPIATADEPTTTDPFGFEQALVGDERPEWPSDNADVSMDPDVQPSTPRAVPPGLGLPLHHETSSPTSDNDLFSTPPMTAVDAFSPGPVERTASPTSGLDAAVAHFPPVDVPPADHAAPPSHADTDLTSQAKELDIDESDSSDDDSEDHAPLATLMNRTTVPPTQKDNPTPANGHATTNGATFDSIFPVPSAPEPAPPAAISFTPFGASPSVQPAQTPFDTSAPAATSGVSDFDEALGTLPSSGGGQAAQPNFTFDDAFEDNFDFGSTGAPAFPPAPSAANGTHTVISPKSPSKPVDFDSVFAPSGNATSPQAVPVPSVPTTLSQPFSLNTAFGASQGAALPVIEAPARQPSGSTDPAHGISFDDAFGGANASQALALDSGFGSTSSRTSTLPPQTQSPMSTTFPTTASSLRGPASPRNASRLSTSPPPRSVSPPPRGHSPRLRPSTASSDKAKDTPPTRHSKLSLRLPFGKKKKTADQGSSQLSQHLSPVPDDATPAVDDDVEPVKQLCGMGFSRTQAVNALETNAYDFQAALNSLLAG</sequence>
<dbReference type="EMBL" id="MU275890">
    <property type="protein sequence ID" value="KAI0048230.1"/>
    <property type="molecule type" value="Genomic_DNA"/>
</dbReference>
<proteinExistence type="predicted"/>
<protein>
    <submittedName>
        <fullName evidence="1">Uncharacterized protein</fullName>
    </submittedName>
</protein>
<dbReference type="Proteomes" id="UP000814033">
    <property type="component" value="Unassembled WGS sequence"/>
</dbReference>
<evidence type="ECO:0000313" key="1">
    <source>
        <dbReference type="EMBL" id="KAI0048230.1"/>
    </source>
</evidence>
<reference evidence="1" key="1">
    <citation type="submission" date="2021-02" db="EMBL/GenBank/DDBJ databases">
        <authorList>
            <consortium name="DOE Joint Genome Institute"/>
            <person name="Ahrendt S."/>
            <person name="Looney B.P."/>
            <person name="Miyauchi S."/>
            <person name="Morin E."/>
            <person name="Drula E."/>
            <person name="Courty P.E."/>
            <person name="Chicoki N."/>
            <person name="Fauchery L."/>
            <person name="Kohler A."/>
            <person name="Kuo A."/>
            <person name="Labutti K."/>
            <person name="Pangilinan J."/>
            <person name="Lipzen A."/>
            <person name="Riley R."/>
            <person name="Andreopoulos W."/>
            <person name="He G."/>
            <person name="Johnson J."/>
            <person name="Barry K.W."/>
            <person name="Grigoriev I.V."/>
            <person name="Nagy L."/>
            <person name="Hibbett D."/>
            <person name="Henrissat B."/>
            <person name="Matheny P.B."/>
            <person name="Labbe J."/>
            <person name="Martin F."/>
        </authorList>
    </citation>
    <scope>NUCLEOTIDE SEQUENCE</scope>
    <source>
        <strain evidence="1">FP105234-sp</strain>
    </source>
</reference>